<evidence type="ECO:0000313" key="1">
    <source>
        <dbReference type="EMBL" id="MEA5391801.1"/>
    </source>
</evidence>
<protein>
    <submittedName>
        <fullName evidence="1">2-oxoisovalerate dehydrogenase E1 subunit beta</fullName>
    </submittedName>
</protein>
<sequence>MPLEGAMQEILFVVEEAEDGSYRASAAAAAIHTEADTLEDLHQEIRDAVVCHFDPGQAPPLIRLHHVRQELLAL</sequence>
<proteinExistence type="predicted"/>
<dbReference type="Gene3D" id="3.30.160.250">
    <property type="match status" value="1"/>
</dbReference>
<accession>A0ABU5RVI6</accession>
<organism evidence="1 2">
    <name type="scientific">Cyanobium gracile UHCC 0139</name>
    <dbReference type="NCBI Taxonomy" id="3110308"/>
    <lineage>
        <taxon>Bacteria</taxon>
        <taxon>Bacillati</taxon>
        <taxon>Cyanobacteriota</taxon>
        <taxon>Cyanophyceae</taxon>
        <taxon>Synechococcales</taxon>
        <taxon>Prochlorococcaceae</taxon>
        <taxon>Cyanobium</taxon>
    </lineage>
</organism>
<reference evidence="1 2" key="1">
    <citation type="submission" date="2023-12" db="EMBL/GenBank/DDBJ databases">
        <title>Baltic Sea Cyanobacteria.</title>
        <authorList>
            <person name="Delbaje E."/>
            <person name="Fewer D.P."/>
            <person name="Shishido T.K."/>
        </authorList>
    </citation>
    <scope>NUCLEOTIDE SEQUENCE [LARGE SCALE GENOMIC DNA]</scope>
    <source>
        <strain evidence="1 2">UHCC 0139</strain>
    </source>
</reference>
<gene>
    <name evidence="1" type="ORF">VB738_11095</name>
</gene>
<name>A0ABU5RVI6_9CYAN</name>
<evidence type="ECO:0000313" key="2">
    <source>
        <dbReference type="Proteomes" id="UP001304461"/>
    </source>
</evidence>
<comment type="caution">
    <text evidence="1">The sequence shown here is derived from an EMBL/GenBank/DDBJ whole genome shotgun (WGS) entry which is preliminary data.</text>
</comment>
<dbReference type="RefSeq" id="WP_323305788.1">
    <property type="nucleotide sequence ID" value="NZ_JAYGHX010000006.1"/>
</dbReference>
<dbReference type="EMBL" id="JAYGHX010000006">
    <property type="protein sequence ID" value="MEA5391801.1"/>
    <property type="molecule type" value="Genomic_DNA"/>
</dbReference>
<keyword evidence="2" id="KW-1185">Reference proteome</keyword>
<dbReference type="Proteomes" id="UP001304461">
    <property type="component" value="Unassembled WGS sequence"/>
</dbReference>